<accession>A0AAD1WJ71</accession>
<sequence>MEACVWDWGNIEMEASVWDWGNIEMEASVWDWGNIEMEACVWDWGNIEMEACVWDLGNIEMEACVWDLGNIEMEACVWDWDNIEMEACVWDWDNSEMEACVLEGGNLEKGKVNSVLHAFDSVGHRLGPGRRERKSGIPTLPSAAPSSLAADRIQREPKEPGVVPVLPVLKYDRLGFLLKLDSKIPAELATKYANFTEGICKPGYASALMAAIFPKDAYRRSVTLYGINTQSRLQTVDNTVWNKTLRAAYRRSVTLYEKTFGNTVWNKTLRAAYRQSITLYGIKHSEPLTDARQVYVGKRAKDGQSKNITGDWDQAKKYQSSKRTEISRGKKELTRVFPAQKVELPCRVIEKAQHQEQGQGKQHVPHEHQNSHLHSIPALLHDLKDQNTQSEHWAIWRPAWRINNATPYGSQSSCNNITLIGATIQLSVSRLAPPSLIYLPTQAAALTPHSWQPIEGRHTHTATHRGEAHTLTTHRGEAHTHTKQPIEGRGGTHTKQPIEGRHTHTKQPIEGRHTHTLTTHRGRHTKQPIEGDTLSNHLGETRTKQPIEGDTHTHTTHRGETHTLSNPQRGDTHAKQPTQGKHTHTKQPTEGRHTHTKQPTEGKHTHTKQPTEGKHTHTKQPTEGRHTHTKQPTERTHTLTTHRADTHTKQPTEGTTHRGDTHTKQPIEVLHITSSSRH</sequence>
<protein>
    <submittedName>
        <fullName evidence="2">CMP-N-acetylneuraminate-beta-1,4-galactoside alpha-2,3-sialyltransferase isoform X1</fullName>
    </submittedName>
</protein>
<evidence type="ECO:0000313" key="3">
    <source>
        <dbReference type="Proteomes" id="UP001295444"/>
    </source>
</evidence>
<dbReference type="AlphaFoldDB" id="A0AAD1WJ71"/>
<gene>
    <name evidence="2" type="ORF">PECUL_23A043500</name>
</gene>
<name>A0AAD1WJ71_PELCU</name>
<feature type="region of interest" description="Disordered" evidence="1">
    <location>
        <begin position="461"/>
        <end position="678"/>
    </location>
</feature>
<feature type="compositionally biased region" description="Basic and acidic residues" evidence="1">
    <location>
        <begin position="496"/>
        <end position="513"/>
    </location>
</feature>
<feature type="compositionally biased region" description="Polar residues" evidence="1">
    <location>
        <begin position="564"/>
        <end position="580"/>
    </location>
</feature>
<proteinExistence type="predicted"/>
<feature type="compositionally biased region" description="Basic and acidic residues" evidence="1">
    <location>
        <begin position="464"/>
        <end position="486"/>
    </location>
</feature>
<evidence type="ECO:0000313" key="2">
    <source>
        <dbReference type="EMBL" id="CAH2310528.1"/>
    </source>
</evidence>
<dbReference type="EMBL" id="OW240919">
    <property type="protein sequence ID" value="CAH2310528.1"/>
    <property type="molecule type" value="Genomic_DNA"/>
</dbReference>
<feature type="compositionally biased region" description="Basic and acidic residues" evidence="1">
    <location>
        <begin position="587"/>
        <end position="665"/>
    </location>
</feature>
<feature type="compositionally biased region" description="Basic residues" evidence="1">
    <location>
        <begin position="514"/>
        <end position="526"/>
    </location>
</feature>
<keyword evidence="3" id="KW-1185">Reference proteome</keyword>
<organism evidence="2 3">
    <name type="scientific">Pelobates cultripes</name>
    <name type="common">Western spadefoot toad</name>
    <dbReference type="NCBI Taxonomy" id="61616"/>
    <lineage>
        <taxon>Eukaryota</taxon>
        <taxon>Metazoa</taxon>
        <taxon>Chordata</taxon>
        <taxon>Craniata</taxon>
        <taxon>Vertebrata</taxon>
        <taxon>Euteleostomi</taxon>
        <taxon>Amphibia</taxon>
        <taxon>Batrachia</taxon>
        <taxon>Anura</taxon>
        <taxon>Pelobatoidea</taxon>
        <taxon>Pelobatidae</taxon>
        <taxon>Pelobates</taxon>
    </lineage>
</organism>
<evidence type="ECO:0000256" key="1">
    <source>
        <dbReference type="SAM" id="MobiDB-lite"/>
    </source>
</evidence>
<reference evidence="2" key="1">
    <citation type="submission" date="2022-03" db="EMBL/GenBank/DDBJ databases">
        <authorList>
            <person name="Alioto T."/>
            <person name="Alioto T."/>
            <person name="Gomez Garrido J."/>
        </authorList>
    </citation>
    <scope>NUCLEOTIDE SEQUENCE</scope>
</reference>
<feature type="compositionally biased region" description="Basic and acidic residues" evidence="1">
    <location>
        <begin position="539"/>
        <end position="561"/>
    </location>
</feature>
<dbReference type="Proteomes" id="UP001295444">
    <property type="component" value="Chromosome 08"/>
</dbReference>